<dbReference type="InterPro" id="IPR036388">
    <property type="entry name" value="WH-like_DNA-bd_sf"/>
</dbReference>
<organism evidence="1 2">
    <name type="scientific">Peiella sedimenti</name>
    <dbReference type="NCBI Taxonomy" id="3061083"/>
    <lineage>
        <taxon>Bacteria</taxon>
        <taxon>Pseudomonadati</taxon>
        <taxon>Pseudomonadota</taxon>
        <taxon>Alphaproteobacteria</taxon>
        <taxon>Caulobacterales</taxon>
        <taxon>Caulobacteraceae</taxon>
        <taxon>Peiella</taxon>
    </lineage>
</organism>
<reference evidence="1" key="1">
    <citation type="submission" date="2023-07" db="EMBL/GenBank/DDBJ databases">
        <title>Brevundimonas soil sp. nov., isolated from the soil of chemical plant.</title>
        <authorList>
            <person name="Wu N."/>
        </authorList>
    </citation>
    <scope>NUCLEOTIDE SEQUENCE</scope>
    <source>
        <strain evidence="1">XZ-24</strain>
    </source>
</reference>
<name>A0ABT8SLA2_9CAUL</name>
<keyword evidence="2" id="KW-1185">Reference proteome</keyword>
<gene>
    <name evidence="1" type="ORF">Q0812_04220</name>
</gene>
<evidence type="ECO:0000313" key="1">
    <source>
        <dbReference type="EMBL" id="MDO1558633.1"/>
    </source>
</evidence>
<accession>A0ABT8SLA2</accession>
<comment type="caution">
    <text evidence="1">The sequence shown here is derived from an EMBL/GenBank/DDBJ whole genome shotgun (WGS) entry which is preliminary data.</text>
</comment>
<dbReference type="InterPro" id="IPR036390">
    <property type="entry name" value="WH_DNA-bd_sf"/>
</dbReference>
<evidence type="ECO:0008006" key="3">
    <source>
        <dbReference type="Google" id="ProtNLM"/>
    </source>
</evidence>
<dbReference type="EMBL" id="JAUKTR010000001">
    <property type="protein sequence ID" value="MDO1558633.1"/>
    <property type="molecule type" value="Genomic_DNA"/>
</dbReference>
<dbReference type="RefSeq" id="WP_302109038.1">
    <property type="nucleotide sequence ID" value="NZ_JAUKTR010000001.1"/>
</dbReference>
<sequence>MREILPGVGLPEVIGFLYVCENEGLNLTELAVVARLSGPRTTRIVKALSGVSEPWPALIEAREIPDDRRSRSLHLTPAGRDLLDRLDRIIAQAAPISQ</sequence>
<dbReference type="Gene3D" id="1.10.10.10">
    <property type="entry name" value="Winged helix-like DNA-binding domain superfamily/Winged helix DNA-binding domain"/>
    <property type="match status" value="1"/>
</dbReference>
<dbReference type="Proteomes" id="UP001169063">
    <property type="component" value="Unassembled WGS sequence"/>
</dbReference>
<protein>
    <recommendedName>
        <fullName evidence="3">MarR family transcriptional regulator</fullName>
    </recommendedName>
</protein>
<evidence type="ECO:0000313" key="2">
    <source>
        <dbReference type="Proteomes" id="UP001169063"/>
    </source>
</evidence>
<proteinExistence type="predicted"/>
<dbReference type="SUPFAM" id="SSF46785">
    <property type="entry name" value="Winged helix' DNA-binding domain"/>
    <property type="match status" value="1"/>
</dbReference>